<sequence length="133" mass="15405">MSTPSNSDIEVLPNLPSLDLVETRAFYQDVLGFDQIIYEDTSTLILRRDNWEIHFWHCSNKEICENSSLYVRGGGIDMLYEEFSSKNLATDGKSQPRLSSFQIRPWNMKEFYIHDPHGNLLKFGRIPDSADTE</sequence>
<accession>A0A1U7JFV9</accession>
<dbReference type="GO" id="GO:0046677">
    <property type="term" value="P:response to antibiotic"/>
    <property type="evidence" value="ECO:0007669"/>
    <property type="project" value="UniProtKB-KW"/>
</dbReference>
<organism evidence="2 3">
    <name type="scientific">Pseudovibrio exalbescens</name>
    <dbReference type="NCBI Taxonomy" id="197461"/>
    <lineage>
        <taxon>Bacteria</taxon>
        <taxon>Pseudomonadati</taxon>
        <taxon>Pseudomonadota</taxon>
        <taxon>Alphaproteobacteria</taxon>
        <taxon>Hyphomicrobiales</taxon>
        <taxon>Stappiaceae</taxon>
        <taxon>Pseudovibrio</taxon>
    </lineage>
</organism>
<dbReference type="STRING" id="197461.A3843_13165"/>
<name>A0A1U7JFV9_9HYPH</name>
<dbReference type="EMBL" id="LVVZ01000019">
    <property type="protein sequence ID" value="OKL43574.1"/>
    <property type="molecule type" value="Genomic_DNA"/>
</dbReference>
<proteinExistence type="predicted"/>
<dbReference type="RefSeq" id="WP_028480874.1">
    <property type="nucleotide sequence ID" value="NZ_LVVZ01000019.1"/>
</dbReference>
<reference evidence="2 3" key="1">
    <citation type="submission" date="2016-03" db="EMBL/GenBank/DDBJ databases">
        <title>Genome sequence of Nesiotobacter sp. nov., a moderately halophilic alphaproteobacterium isolated from the Yellow Sea, China.</title>
        <authorList>
            <person name="Zhang G."/>
            <person name="Zhang R."/>
        </authorList>
    </citation>
    <scope>NUCLEOTIDE SEQUENCE [LARGE SCALE GENOMIC DNA]</scope>
    <source>
        <strain evidence="2 3">WB1-6</strain>
    </source>
</reference>
<dbReference type="AlphaFoldDB" id="A0A1U7JFV9"/>
<dbReference type="InterPro" id="IPR029068">
    <property type="entry name" value="Glyas_Bleomycin-R_OHBP_Dase"/>
</dbReference>
<dbReference type="CDD" id="cd08349">
    <property type="entry name" value="BLMA_like"/>
    <property type="match status" value="1"/>
</dbReference>
<dbReference type="Gene3D" id="3.10.180.10">
    <property type="entry name" value="2,3-Dihydroxybiphenyl 1,2-Dioxygenase, domain 1"/>
    <property type="match status" value="1"/>
</dbReference>
<dbReference type="InterPro" id="IPR000335">
    <property type="entry name" value="Bleomycin-R"/>
</dbReference>
<evidence type="ECO:0000313" key="3">
    <source>
        <dbReference type="Proteomes" id="UP000185783"/>
    </source>
</evidence>
<keyword evidence="1" id="KW-0046">Antibiotic resistance</keyword>
<evidence type="ECO:0000313" key="2">
    <source>
        <dbReference type="EMBL" id="OKL43574.1"/>
    </source>
</evidence>
<comment type="caution">
    <text evidence="2">The sequence shown here is derived from an EMBL/GenBank/DDBJ whole genome shotgun (WGS) entry which is preliminary data.</text>
</comment>
<keyword evidence="3" id="KW-1185">Reference proteome</keyword>
<evidence type="ECO:0000256" key="1">
    <source>
        <dbReference type="ARBA" id="ARBA00023251"/>
    </source>
</evidence>
<protein>
    <submittedName>
        <fullName evidence="2">Glyoxalase</fullName>
    </submittedName>
</protein>
<gene>
    <name evidence="2" type="ORF">A3843_13165</name>
</gene>
<dbReference type="Proteomes" id="UP000185783">
    <property type="component" value="Unassembled WGS sequence"/>
</dbReference>
<dbReference type="SUPFAM" id="SSF54593">
    <property type="entry name" value="Glyoxalase/Bleomycin resistance protein/Dihydroxybiphenyl dioxygenase"/>
    <property type="match status" value="1"/>
</dbReference>